<feature type="domain" description="tRNA/rRNA methyltransferase SpoU type" evidence="3">
    <location>
        <begin position="1"/>
        <end position="42"/>
    </location>
</feature>
<name>A0A645JHN8_9ZZZZ</name>
<protein>
    <submittedName>
        <fullName evidence="4">tRNA (Guanosine(18)-2'-O)-methyltransferase</fullName>
        <ecNumber evidence="4">2.1.1.34</ecNumber>
    </submittedName>
</protein>
<dbReference type="GO" id="GO:0141100">
    <property type="term" value="F:tRNA (guanine(18)-2'-O)-methyltransferase activity"/>
    <property type="evidence" value="ECO:0007669"/>
    <property type="project" value="UniProtKB-EC"/>
</dbReference>
<dbReference type="InterPro" id="IPR029028">
    <property type="entry name" value="Alpha/beta_knot_MTases"/>
</dbReference>
<dbReference type="EMBL" id="VSSQ01142278">
    <property type="protein sequence ID" value="MPN63208.1"/>
    <property type="molecule type" value="Genomic_DNA"/>
</dbReference>
<dbReference type="Gene3D" id="3.40.1280.10">
    <property type="match status" value="1"/>
</dbReference>
<accession>A0A645JHN8</accession>
<reference evidence="4" key="1">
    <citation type="submission" date="2019-08" db="EMBL/GenBank/DDBJ databases">
        <authorList>
            <person name="Kucharzyk K."/>
            <person name="Murdoch R.W."/>
            <person name="Higgins S."/>
            <person name="Loffler F."/>
        </authorList>
    </citation>
    <scope>NUCLEOTIDE SEQUENCE</scope>
</reference>
<sequence>MGSEDRGVSDSVLAIVDEKAKIPQLGKIGSLNVSVAASIIMFEAVRQRNV</sequence>
<dbReference type="GO" id="GO:0032259">
    <property type="term" value="P:methylation"/>
    <property type="evidence" value="ECO:0007669"/>
    <property type="project" value="UniProtKB-KW"/>
</dbReference>
<dbReference type="InterPro" id="IPR029026">
    <property type="entry name" value="tRNA_m1G_MTases_N"/>
</dbReference>
<dbReference type="InterPro" id="IPR004441">
    <property type="entry name" value="rRNA_MeTrfase_TrmH"/>
</dbReference>
<comment type="caution">
    <text evidence="4">The sequence shown here is derived from an EMBL/GenBank/DDBJ whole genome shotgun (WGS) entry which is preliminary data.</text>
</comment>
<dbReference type="GO" id="GO:0006396">
    <property type="term" value="P:RNA processing"/>
    <property type="evidence" value="ECO:0007669"/>
    <property type="project" value="InterPro"/>
</dbReference>
<organism evidence="4">
    <name type="scientific">bioreactor metagenome</name>
    <dbReference type="NCBI Taxonomy" id="1076179"/>
    <lineage>
        <taxon>unclassified sequences</taxon>
        <taxon>metagenomes</taxon>
        <taxon>ecological metagenomes</taxon>
    </lineage>
</organism>
<dbReference type="PANTHER" id="PTHR46429:SF1">
    <property type="entry name" value="23S RRNA (GUANOSINE-2'-O-)-METHYLTRANSFERASE RLMB"/>
    <property type="match status" value="1"/>
</dbReference>
<evidence type="ECO:0000259" key="3">
    <source>
        <dbReference type="Pfam" id="PF00588"/>
    </source>
</evidence>
<evidence type="ECO:0000313" key="4">
    <source>
        <dbReference type="EMBL" id="MPN63208.1"/>
    </source>
</evidence>
<keyword evidence="1 4" id="KW-0489">Methyltransferase</keyword>
<dbReference type="SUPFAM" id="SSF75217">
    <property type="entry name" value="alpha/beta knot"/>
    <property type="match status" value="1"/>
</dbReference>
<dbReference type="GO" id="GO:0003723">
    <property type="term" value="F:RNA binding"/>
    <property type="evidence" value="ECO:0007669"/>
    <property type="project" value="InterPro"/>
</dbReference>
<evidence type="ECO:0000256" key="2">
    <source>
        <dbReference type="ARBA" id="ARBA00022679"/>
    </source>
</evidence>
<dbReference type="PANTHER" id="PTHR46429">
    <property type="entry name" value="23S RRNA (GUANOSINE-2'-O-)-METHYLTRANSFERASE RLMB"/>
    <property type="match status" value="1"/>
</dbReference>
<dbReference type="EC" id="2.1.1.34" evidence="4"/>
<dbReference type="Pfam" id="PF00588">
    <property type="entry name" value="SpoU_methylase"/>
    <property type="match status" value="1"/>
</dbReference>
<gene>
    <name evidence="4" type="primary">trmH_15</name>
    <name evidence="4" type="ORF">SDC9_210963</name>
</gene>
<keyword evidence="2 4" id="KW-0808">Transferase</keyword>
<evidence type="ECO:0000256" key="1">
    <source>
        <dbReference type="ARBA" id="ARBA00022603"/>
    </source>
</evidence>
<dbReference type="InterPro" id="IPR001537">
    <property type="entry name" value="SpoU_MeTrfase"/>
</dbReference>
<dbReference type="GO" id="GO:0005829">
    <property type="term" value="C:cytosol"/>
    <property type="evidence" value="ECO:0007669"/>
    <property type="project" value="TreeGrafter"/>
</dbReference>
<dbReference type="AlphaFoldDB" id="A0A645JHN8"/>
<proteinExistence type="predicted"/>